<proteinExistence type="predicted"/>
<keyword evidence="2" id="KW-0812">Transmembrane</keyword>
<evidence type="ECO:0000313" key="5">
    <source>
        <dbReference type="Proteomes" id="UP001055712"/>
    </source>
</evidence>
<keyword evidence="2" id="KW-1133">Transmembrane helix</keyword>
<dbReference type="Pfam" id="PF20522">
    <property type="entry name" value="DUF6737"/>
    <property type="match status" value="1"/>
</dbReference>
<feature type="compositionally biased region" description="Low complexity" evidence="1">
    <location>
        <begin position="60"/>
        <end position="69"/>
    </location>
</feature>
<dbReference type="OrthoDB" id="1747990at2759"/>
<evidence type="ECO:0000259" key="3">
    <source>
        <dbReference type="Pfam" id="PF20522"/>
    </source>
</evidence>
<feature type="region of interest" description="Disordered" evidence="1">
    <location>
        <begin position="1"/>
        <end position="71"/>
    </location>
</feature>
<dbReference type="EMBL" id="SIDB01000013">
    <property type="protein sequence ID" value="KAI3424437.1"/>
    <property type="molecule type" value="Genomic_DNA"/>
</dbReference>
<dbReference type="PANTHER" id="PTHR36046">
    <property type="entry name" value="PROTEIN, PUTATIVE-RELATED"/>
    <property type="match status" value="1"/>
</dbReference>
<evidence type="ECO:0000256" key="2">
    <source>
        <dbReference type="SAM" id="Phobius"/>
    </source>
</evidence>
<reference evidence="4" key="2">
    <citation type="submission" date="2020-11" db="EMBL/GenBank/DDBJ databases">
        <authorList>
            <person name="Cecchin M."/>
            <person name="Marcolungo L."/>
            <person name="Rossato M."/>
            <person name="Girolomoni L."/>
            <person name="Cosentino E."/>
            <person name="Cuine S."/>
            <person name="Li-Beisson Y."/>
            <person name="Delledonne M."/>
            <person name="Ballottari M."/>
        </authorList>
    </citation>
    <scope>NUCLEOTIDE SEQUENCE</scope>
    <source>
        <strain evidence="4">211/11P</strain>
        <tissue evidence="4">Whole cell</tissue>
    </source>
</reference>
<feature type="transmembrane region" description="Helical" evidence="2">
    <location>
        <begin position="107"/>
        <end position="127"/>
    </location>
</feature>
<comment type="caution">
    <text evidence="4">The sequence shown here is derived from an EMBL/GenBank/DDBJ whole genome shotgun (WGS) entry which is preliminary data.</text>
</comment>
<dbReference type="PANTHER" id="PTHR36046:SF1">
    <property type="entry name" value="DUF6737 DOMAIN-CONTAINING PROTEIN"/>
    <property type="match status" value="1"/>
</dbReference>
<organism evidence="4 5">
    <name type="scientific">Chlorella vulgaris</name>
    <name type="common">Green alga</name>
    <dbReference type="NCBI Taxonomy" id="3077"/>
    <lineage>
        <taxon>Eukaryota</taxon>
        <taxon>Viridiplantae</taxon>
        <taxon>Chlorophyta</taxon>
        <taxon>core chlorophytes</taxon>
        <taxon>Trebouxiophyceae</taxon>
        <taxon>Chlorellales</taxon>
        <taxon>Chlorellaceae</taxon>
        <taxon>Chlorella clade</taxon>
        <taxon>Chlorella</taxon>
    </lineage>
</organism>
<dbReference type="AlphaFoldDB" id="A0A9D4TFS2"/>
<keyword evidence="5" id="KW-1185">Reference proteome</keyword>
<protein>
    <recommendedName>
        <fullName evidence="3">DUF6737 domain-containing protein</fullName>
    </recommendedName>
</protein>
<evidence type="ECO:0000313" key="4">
    <source>
        <dbReference type="EMBL" id="KAI3424437.1"/>
    </source>
</evidence>
<feature type="domain" description="DUF6737" evidence="3">
    <location>
        <begin position="73"/>
        <end position="129"/>
    </location>
</feature>
<gene>
    <name evidence="4" type="ORF">D9Q98_009989</name>
</gene>
<dbReference type="Proteomes" id="UP001055712">
    <property type="component" value="Unassembled WGS sequence"/>
</dbReference>
<keyword evidence="2" id="KW-0472">Membrane</keyword>
<reference evidence="4" key="1">
    <citation type="journal article" date="2019" name="Plant J.">
        <title>Chlorella vulgaris genome assembly and annotation reveals the molecular basis for metabolic acclimation to high light conditions.</title>
        <authorList>
            <person name="Cecchin M."/>
            <person name="Marcolungo L."/>
            <person name="Rossato M."/>
            <person name="Girolomoni L."/>
            <person name="Cosentino E."/>
            <person name="Cuine S."/>
            <person name="Li-Beisson Y."/>
            <person name="Delledonne M."/>
            <person name="Ballottari M."/>
        </authorList>
    </citation>
    <scope>NUCLEOTIDE SEQUENCE</scope>
    <source>
        <strain evidence="4">211/11P</strain>
    </source>
</reference>
<sequence length="151" mass="16213">MAPSAGGGASTTHARGAARKQGAYTQQQWRARATPGQEAAGEGGDGQQRQPTAQTAGSNQQQSRHQLQQLDPDVWATKPAWCQPVTILATGGALVGGVWALSSGSPWWTGAAAVPIVAWWFLFLAIMPAQYREYAESVNAELQQQQQQRRD</sequence>
<name>A0A9D4TFS2_CHLVU</name>
<evidence type="ECO:0000256" key="1">
    <source>
        <dbReference type="SAM" id="MobiDB-lite"/>
    </source>
</evidence>
<accession>A0A9D4TFS2</accession>
<dbReference type="InterPro" id="IPR046625">
    <property type="entry name" value="DUF6737"/>
</dbReference>